<dbReference type="EMBL" id="VSRR010013650">
    <property type="protein sequence ID" value="MPC56050.1"/>
    <property type="molecule type" value="Genomic_DNA"/>
</dbReference>
<evidence type="ECO:0000313" key="2">
    <source>
        <dbReference type="Proteomes" id="UP000324222"/>
    </source>
</evidence>
<gene>
    <name evidence="1" type="ORF">E2C01_049999</name>
</gene>
<sequence>MCIVETKLRGQIHVNFKEEGYNSWRKDRMDKRGYYC</sequence>
<name>A0A5B7G739_PORTR</name>
<comment type="caution">
    <text evidence="1">The sequence shown here is derived from an EMBL/GenBank/DDBJ whole genome shotgun (WGS) entry which is preliminary data.</text>
</comment>
<proteinExistence type="predicted"/>
<dbReference type="AlphaFoldDB" id="A0A5B7G739"/>
<keyword evidence="2" id="KW-1185">Reference proteome</keyword>
<organism evidence="1 2">
    <name type="scientific">Portunus trituberculatus</name>
    <name type="common">Swimming crab</name>
    <name type="synonym">Neptunus trituberculatus</name>
    <dbReference type="NCBI Taxonomy" id="210409"/>
    <lineage>
        <taxon>Eukaryota</taxon>
        <taxon>Metazoa</taxon>
        <taxon>Ecdysozoa</taxon>
        <taxon>Arthropoda</taxon>
        <taxon>Crustacea</taxon>
        <taxon>Multicrustacea</taxon>
        <taxon>Malacostraca</taxon>
        <taxon>Eumalacostraca</taxon>
        <taxon>Eucarida</taxon>
        <taxon>Decapoda</taxon>
        <taxon>Pleocyemata</taxon>
        <taxon>Brachyura</taxon>
        <taxon>Eubrachyura</taxon>
        <taxon>Portunoidea</taxon>
        <taxon>Portunidae</taxon>
        <taxon>Portuninae</taxon>
        <taxon>Portunus</taxon>
    </lineage>
</organism>
<protein>
    <submittedName>
        <fullName evidence="1">Uncharacterized protein</fullName>
    </submittedName>
</protein>
<evidence type="ECO:0000313" key="1">
    <source>
        <dbReference type="EMBL" id="MPC56050.1"/>
    </source>
</evidence>
<reference evidence="1 2" key="1">
    <citation type="submission" date="2019-05" db="EMBL/GenBank/DDBJ databases">
        <title>Another draft genome of Portunus trituberculatus and its Hox gene families provides insights of decapod evolution.</title>
        <authorList>
            <person name="Jeong J.-H."/>
            <person name="Song I."/>
            <person name="Kim S."/>
            <person name="Choi T."/>
            <person name="Kim D."/>
            <person name="Ryu S."/>
            <person name="Kim W."/>
        </authorList>
    </citation>
    <scope>NUCLEOTIDE SEQUENCE [LARGE SCALE GENOMIC DNA]</scope>
    <source>
        <tissue evidence="1">Muscle</tissue>
    </source>
</reference>
<dbReference type="Proteomes" id="UP000324222">
    <property type="component" value="Unassembled WGS sequence"/>
</dbReference>
<accession>A0A5B7G739</accession>